<dbReference type="SMART" id="SM00028">
    <property type="entry name" value="TPR"/>
    <property type="match status" value="7"/>
</dbReference>
<dbReference type="AlphaFoldDB" id="A0AAP5IEQ7"/>
<organism evidence="3 4">
    <name type="scientific">Aetokthonos hydrillicola Thurmond2011</name>
    <dbReference type="NCBI Taxonomy" id="2712845"/>
    <lineage>
        <taxon>Bacteria</taxon>
        <taxon>Bacillati</taxon>
        <taxon>Cyanobacteriota</taxon>
        <taxon>Cyanophyceae</taxon>
        <taxon>Nostocales</taxon>
        <taxon>Hapalosiphonaceae</taxon>
        <taxon>Aetokthonos</taxon>
    </lineage>
</organism>
<evidence type="ECO:0000313" key="3">
    <source>
        <dbReference type="EMBL" id="MDR9900166.1"/>
    </source>
</evidence>
<evidence type="ECO:0000313" key="4">
    <source>
        <dbReference type="Proteomes" id="UP000667802"/>
    </source>
</evidence>
<dbReference type="InterPro" id="IPR019734">
    <property type="entry name" value="TPR_rpt"/>
</dbReference>
<dbReference type="PANTHER" id="PTHR10098">
    <property type="entry name" value="RAPSYN-RELATED"/>
    <property type="match status" value="1"/>
</dbReference>
<dbReference type="RefSeq" id="WP_208347934.1">
    <property type="nucleotide sequence ID" value="NZ_JAALHA020000031.1"/>
</dbReference>
<reference evidence="4" key="1">
    <citation type="journal article" date="2021" name="Science">
        <title>Hunting the eagle killer: A cyanobacterial neurotoxin causes vacuolar myelinopathy.</title>
        <authorList>
            <person name="Breinlinger S."/>
            <person name="Phillips T.J."/>
            <person name="Haram B.N."/>
            <person name="Mares J."/>
            <person name="Martinez Yerena J.A."/>
            <person name="Hrouzek P."/>
            <person name="Sobotka R."/>
            <person name="Henderson W.M."/>
            <person name="Schmieder P."/>
            <person name="Williams S.M."/>
            <person name="Lauderdale J.D."/>
            <person name="Wilde H.D."/>
            <person name="Gerrin W."/>
            <person name="Kust A."/>
            <person name="Washington J.W."/>
            <person name="Wagner C."/>
            <person name="Geier B."/>
            <person name="Liebeke M."/>
            <person name="Enke H."/>
            <person name="Niedermeyer T.H.J."/>
            <person name="Wilde S.B."/>
        </authorList>
    </citation>
    <scope>NUCLEOTIDE SEQUENCE [LARGE SCALE GENOMIC DNA]</scope>
    <source>
        <strain evidence="4">Thurmond2011</strain>
    </source>
</reference>
<dbReference type="PROSITE" id="PS50005">
    <property type="entry name" value="TPR"/>
    <property type="match status" value="1"/>
</dbReference>
<proteinExistence type="predicted"/>
<feature type="repeat" description="TPR" evidence="1">
    <location>
        <begin position="394"/>
        <end position="427"/>
    </location>
</feature>
<sequence>MYKNKYTLNFTKYGIYFGGIAFFLAINFVKADAYTIWQLQPSSKLNLVSDSQLNQNFITNFSDPKSQLNQGRNLFEAGSFAESVKFWEAASVTFEKQGDTINEALSFSYLSLAYQKLGDWQKAEITIGKSLDILKHIKNQKQGNSTILAVALNALGNLKLSTGKAEAALKAWQDAESAYAIAGDEVGKVGSQINQAQAMRALGLYLRAQKLLLNVHQKLQNQPDSIIKAKALQSLGIAFQLVEDVQLSVEILQQSLKISKGLNSATDINNILFNLGNTARDLQKTEVALGYYQQVVAQSDNSQLRVEALLNQFSLYLETGQVKLTQALSLEIKSQLEKLPPSRISLYATINFARNLSQLSKLDRNDSVSYRESAQILARAVQRAKMLGDLRAQAYALNELGKLYFDKQQLADALKLSQQALQITQEINATDISYQAAWQVGRILKKQGDIQGAIAAYDSSVKTLKSLRGDLVAINRDVQFSFQESVEPIYRELVDLLLQSPQPSQQNLKLARDTIEGLQLAELDNFFREACLNAKPEQIDQIDKQAAVIYPIILGDRLEVILSIPGKPLSSYKTNLADKEIEKTIKQMRQSLNPIFSNEERLYISQKLYEWLIRPAESQLNNSGVKTLAFVLDGSLRNIPMAALYDGKQYLLEKYSLALSPGMQLMPARSLKRENLRLMTAGLSESRQGFKALPAVKSEVTEISSEVNSKLLLNEKFTDTNLQQAIESTPFSVLHLATHGQFSSKSDDTFILSWNDKINVKKLSEFLQTRNESQSTTVELMVLSACQTAKGDNRAILGLAGVAVRSGARSTLATLWAVKDESTAKFMVEFYKNLRQPGISKAEALRQTQISFLQNADFSHPFYWSTFVLVGNWL</sequence>
<dbReference type="InterPro" id="IPR011990">
    <property type="entry name" value="TPR-like_helical_dom_sf"/>
</dbReference>
<dbReference type="Proteomes" id="UP000667802">
    <property type="component" value="Unassembled WGS sequence"/>
</dbReference>
<name>A0AAP5IEQ7_9CYAN</name>
<dbReference type="EMBL" id="JAALHA020000031">
    <property type="protein sequence ID" value="MDR9900166.1"/>
    <property type="molecule type" value="Genomic_DNA"/>
</dbReference>
<dbReference type="Pfam" id="PF13374">
    <property type="entry name" value="TPR_10"/>
    <property type="match status" value="1"/>
</dbReference>
<feature type="domain" description="CHAT" evidence="2">
    <location>
        <begin position="605"/>
        <end position="872"/>
    </location>
</feature>
<protein>
    <submittedName>
        <fullName evidence="3">CHAT domain-containing protein</fullName>
    </submittedName>
</protein>
<accession>A0AAP5IEQ7</accession>
<dbReference type="SUPFAM" id="SSF48452">
    <property type="entry name" value="TPR-like"/>
    <property type="match status" value="3"/>
</dbReference>
<gene>
    <name evidence="3" type="ORF">G7B40_037295</name>
</gene>
<comment type="caution">
    <text evidence="3">The sequence shown here is derived from an EMBL/GenBank/DDBJ whole genome shotgun (WGS) entry which is preliminary data.</text>
</comment>
<dbReference type="PANTHER" id="PTHR10098:SF112">
    <property type="entry name" value="SLR0380 PROTEIN"/>
    <property type="match status" value="1"/>
</dbReference>
<evidence type="ECO:0000256" key="1">
    <source>
        <dbReference type="PROSITE-ProRule" id="PRU00339"/>
    </source>
</evidence>
<dbReference type="InterPro" id="IPR024983">
    <property type="entry name" value="CHAT_dom"/>
</dbReference>
<dbReference type="Pfam" id="PF12770">
    <property type="entry name" value="CHAT"/>
    <property type="match status" value="1"/>
</dbReference>
<keyword evidence="4" id="KW-1185">Reference proteome</keyword>
<evidence type="ECO:0000259" key="2">
    <source>
        <dbReference type="Pfam" id="PF12770"/>
    </source>
</evidence>
<dbReference type="Gene3D" id="1.25.40.10">
    <property type="entry name" value="Tetratricopeptide repeat domain"/>
    <property type="match status" value="3"/>
</dbReference>
<keyword evidence="1" id="KW-0802">TPR repeat</keyword>